<evidence type="ECO:0000256" key="8">
    <source>
        <dbReference type="ARBA" id="ARBA00023014"/>
    </source>
</evidence>
<feature type="binding site" evidence="10">
    <location>
        <position position="46"/>
    </location>
    <ligand>
        <name>[4Fe-4S] cluster</name>
        <dbReference type="ChEBI" id="CHEBI:49883"/>
        <label>1</label>
    </ligand>
</feature>
<dbReference type="Pfam" id="PF14691">
    <property type="entry name" value="Fer4_20"/>
    <property type="match status" value="1"/>
</dbReference>
<dbReference type="GO" id="GO:0051539">
    <property type="term" value="F:4 iron, 4 sulfur cluster binding"/>
    <property type="evidence" value="ECO:0007669"/>
    <property type="project" value="UniProtKB-UniRule"/>
</dbReference>
<dbReference type="InterPro" id="IPR017900">
    <property type="entry name" value="4Fe4S_Fe_S_CS"/>
</dbReference>
<feature type="binding site" evidence="10">
    <location>
        <position position="71"/>
    </location>
    <ligand>
        <name>[4Fe-4S] cluster</name>
        <dbReference type="ChEBI" id="CHEBI:49883"/>
        <label>1</label>
    </ligand>
</feature>
<dbReference type="AlphaFoldDB" id="A0AAU9ELP7"/>
<evidence type="ECO:0000256" key="1">
    <source>
        <dbReference type="ARBA" id="ARBA00022448"/>
    </source>
</evidence>
<evidence type="ECO:0000259" key="11">
    <source>
        <dbReference type="PROSITE" id="PS51379"/>
    </source>
</evidence>
<protein>
    <recommendedName>
        <fullName evidence="10">Ion-translocating oxidoreductase complex subunit B</fullName>
        <ecNumber evidence="10">7.-.-.-</ecNumber>
    </recommendedName>
    <alternativeName>
        <fullName evidence="10">Rnf electron transport complex subunit B</fullName>
    </alternativeName>
</protein>
<evidence type="ECO:0000256" key="7">
    <source>
        <dbReference type="ARBA" id="ARBA00023004"/>
    </source>
</evidence>
<dbReference type="RefSeq" id="WP_338606548.1">
    <property type="nucleotide sequence ID" value="NZ_AP028679.1"/>
</dbReference>
<keyword evidence="10" id="KW-1003">Cell membrane</keyword>
<reference evidence="14" key="1">
    <citation type="journal article" date="2023" name="Arch. Microbiol.">
        <title>Desulfoferula mesophilus gen. nov. sp. nov., a mesophilic sulfate-reducing bacterium isolated from a brackish lake sediment.</title>
        <authorList>
            <person name="Watanabe T."/>
            <person name="Yabe T."/>
            <person name="Tsuji J.M."/>
            <person name="Fukui M."/>
        </authorList>
    </citation>
    <scope>NUCLEOTIDE SEQUENCE [LARGE SCALE GENOMIC DNA]</scope>
    <source>
        <strain evidence="14">12FAK</strain>
    </source>
</reference>
<dbReference type="EC" id="7.-.-.-" evidence="10"/>
<evidence type="ECO:0000313" key="13">
    <source>
        <dbReference type="EMBL" id="BEQ14876.1"/>
    </source>
</evidence>
<keyword evidence="8 10" id="KW-0411">Iron-sulfur</keyword>
<keyword evidence="5 10" id="KW-1278">Translocase</keyword>
<evidence type="ECO:0000256" key="10">
    <source>
        <dbReference type="HAMAP-Rule" id="MF_00463"/>
    </source>
</evidence>
<dbReference type="SUPFAM" id="SSF54862">
    <property type="entry name" value="4Fe-4S ferredoxins"/>
    <property type="match status" value="1"/>
</dbReference>
<keyword evidence="4 10" id="KW-0677">Repeat</keyword>
<comment type="caution">
    <text evidence="10">Lacks conserved residue(s) required for the propagation of feature annotation.</text>
</comment>
<evidence type="ECO:0000259" key="12">
    <source>
        <dbReference type="PROSITE" id="PS51656"/>
    </source>
</evidence>
<proteinExistence type="inferred from homology"/>
<feature type="domain" description="4Fe-4S ferredoxin-type" evidence="11">
    <location>
        <begin position="159"/>
        <end position="188"/>
    </location>
</feature>
<evidence type="ECO:0000256" key="4">
    <source>
        <dbReference type="ARBA" id="ARBA00022737"/>
    </source>
</evidence>
<dbReference type="Gene3D" id="1.10.1060.10">
    <property type="entry name" value="Alpha-helical ferredoxin"/>
    <property type="match status" value="1"/>
</dbReference>
<feature type="binding site" evidence="10">
    <location>
        <position position="178"/>
    </location>
    <ligand>
        <name>[4Fe-4S] cluster</name>
        <dbReference type="ChEBI" id="CHEBI:49883"/>
        <label>2</label>
    </ligand>
</feature>
<dbReference type="HAMAP" id="MF_00463">
    <property type="entry name" value="RsxB_RnfB"/>
    <property type="match status" value="1"/>
</dbReference>
<dbReference type="GO" id="GO:0005886">
    <property type="term" value="C:plasma membrane"/>
    <property type="evidence" value="ECO:0007669"/>
    <property type="project" value="UniProtKB-SubCell"/>
</dbReference>
<dbReference type="InterPro" id="IPR010207">
    <property type="entry name" value="Elect_transpt_cplx_RnfB/RsxB"/>
</dbReference>
<feature type="binding site" evidence="10">
    <location>
        <position position="174"/>
    </location>
    <ligand>
        <name>[4Fe-4S] cluster</name>
        <dbReference type="ChEBI" id="CHEBI:49883"/>
        <label>3</label>
    </ligand>
</feature>
<comment type="function">
    <text evidence="10">Part of a membrane-bound complex that couples electron transfer with translocation of ions across the membrane.</text>
</comment>
<dbReference type="InterPro" id="IPR007202">
    <property type="entry name" value="4Fe-4S_dom"/>
</dbReference>
<evidence type="ECO:0000313" key="14">
    <source>
        <dbReference type="Proteomes" id="UP001366166"/>
    </source>
</evidence>
<dbReference type="InterPro" id="IPR023753">
    <property type="entry name" value="FAD/NAD-binding_dom"/>
</dbReference>
<dbReference type="GO" id="GO:0009055">
    <property type="term" value="F:electron transfer activity"/>
    <property type="evidence" value="ECO:0007669"/>
    <property type="project" value="InterPro"/>
</dbReference>
<keyword evidence="14" id="KW-1185">Reference proteome</keyword>
<dbReference type="SUPFAM" id="SSF51971">
    <property type="entry name" value="Nucleotide-binding domain"/>
    <property type="match status" value="1"/>
</dbReference>
<feature type="binding site" evidence="10">
    <location>
        <position position="171"/>
    </location>
    <ligand>
        <name>[4Fe-4S] cluster</name>
        <dbReference type="ChEBI" id="CHEBI:49883"/>
        <label>3</label>
    </ligand>
</feature>
<dbReference type="GO" id="GO:0046872">
    <property type="term" value="F:metal ion binding"/>
    <property type="evidence" value="ECO:0007669"/>
    <property type="project" value="UniProtKB-KW"/>
</dbReference>
<dbReference type="EMBL" id="AP028679">
    <property type="protein sequence ID" value="BEQ14876.1"/>
    <property type="molecule type" value="Genomic_DNA"/>
</dbReference>
<keyword evidence="7 10" id="KW-0408">Iron</keyword>
<feature type="region of interest" description="Hydrophobic" evidence="10">
    <location>
        <begin position="1"/>
        <end position="23"/>
    </location>
</feature>
<feature type="binding site" evidence="10">
    <location>
        <position position="148"/>
    </location>
    <ligand>
        <name>[4Fe-4S] cluster</name>
        <dbReference type="ChEBI" id="CHEBI:49883"/>
        <label>3</label>
    </ligand>
</feature>
<evidence type="ECO:0000256" key="2">
    <source>
        <dbReference type="ARBA" id="ARBA00022485"/>
    </source>
</evidence>
<dbReference type="PANTHER" id="PTHR42783:SF3">
    <property type="entry name" value="GLUTAMATE SYNTHASE [NADPH] SMALL CHAIN-RELATED"/>
    <property type="match status" value="1"/>
</dbReference>
<feature type="binding site" evidence="10">
    <location>
        <position position="49"/>
    </location>
    <ligand>
        <name>[4Fe-4S] cluster</name>
        <dbReference type="ChEBI" id="CHEBI:49883"/>
        <label>1</label>
    </ligand>
</feature>
<dbReference type="Pfam" id="PF12838">
    <property type="entry name" value="Fer4_7"/>
    <property type="match status" value="1"/>
</dbReference>
<keyword evidence="6 10" id="KW-0249">Electron transport</keyword>
<dbReference type="NCBIfam" id="TIGR01944">
    <property type="entry name" value="rnfB"/>
    <property type="match status" value="1"/>
</dbReference>
<sequence length="701" mass="74512">MLFEALAIGGLGLASALGLGVAAKVFAVEVDPLVEAVEGALPGANCGGCGYAGCASAALAIAGGKAPANICVGGGPEVAVAVSAVMGVEVVYREPDVSQVDCTYSTQIAPLKYKYDGVQDCRAAVLLAGGPKQCDIGCVGLGSCVKACPFGAIQIGPDGLPVVDPALCTGCGNCEKACPKSIIHLTSVTRRVLGFNANYNCLAPCQATCPAQIDIPSYIRAIGEGRYEDAVGIIKEHNPLPLVCGRVCPHPCEDQCRRGKSDEPVNINHLKRFAADYEMNSGKRIQPFCMPKNERKVAIVGGGPAGLTCAYYLARLGYAPTIYEAQPHLGGMLRYGIPEYRLPKATLDWEIQGILELGVEAKTGMAMGKDFTLESLRQEGYEAIFLGVGCWSSRGMRVEGEDLNGVLPGTDMLIDRGNLKDTPVGERVVIIGGGNTAMDCARTCWRLGAKEVTVLYRRTEKEMPANAIEIEEAKHEGINFHFLAAPTKLVGDNGKLTGLEYIKMELGEPDASGRRRPVPIEGSETILECDNVIAAIGQFPNLAFLEADAAAKDLAVTKWNTIDANVDAGTTNIPGVFSGGDTVTGAATAVEAIGAGRRAARAMHLYLSGEEPEPQDNWVRGPKELPVVSETPEAAPAGRARAKMPELSVSERANSFVEVELGLTEEMAKAETQRCLQCGLYCYRHKDQPYEAWKWERKDNA</sequence>
<dbReference type="Gene3D" id="1.10.15.40">
    <property type="entry name" value="Electron transport complex subunit B, putative Fe-S cluster"/>
    <property type="match status" value="1"/>
</dbReference>
<comment type="cofactor">
    <cofactor evidence="10">
        <name>[4Fe-4S] cluster</name>
        <dbReference type="ChEBI" id="CHEBI:49883"/>
    </cofactor>
    <text evidence="10">Binds 3 [4Fe-4S] clusters.</text>
</comment>
<comment type="subunit">
    <text evidence="10">The complex is composed of six subunits: RnfA, RnfB, RnfC, RnfD, RnfE and RnfG.</text>
</comment>
<gene>
    <name evidence="10" type="primary">rnfB</name>
    <name evidence="13" type="ORF">FAK_19420</name>
</gene>
<dbReference type="Gene3D" id="3.50.50.60">
    <property type="entry name" value="FAD/NAD(P)-binding domain"/>
    <property type="match status" value="2"/>
</dbReference>
<dbReference type="SUPFAM" id="SSF46548">
    <property type="entry name" value="alpha-helical ferredoxin"/>
    <property type="match status" value="2"/>
</dbReference>
<keyword evidence="2 10" id="KW-0004">4Fe-4S</keyword>
<feature type="domain" description="4Fe-4S" evidence="12">
    <location>
        <begin position="29"/>
        <end position="88"/>
    </location>
</feature>
<dbReference type="InterPro" id="IPR036188">
    <property type="entry name" value="FAD/NAD-bd_sf"/>
</dbReference>
<dbReference type="Proteomes" id="UP001366166">
    <property type="component" value="Chromosome"/>
</dbReference>
<keyword evidence="1 10" id="KW-0813">Transport</keyword>
<evidence type="ECO:0000256" key="3">
    <source>
        <dbReference type="ARBA" id="ARBA00022723"/>
    </source>
</evidence>
<keyword evidence="3 10" id="KW-0479">Metal-binding</keyword>
<comment type="subcellular location">
    <subcellularLocation>
        <location evidence="10">Cell membrane</location>
    </subcellularLocation>
</comment>
<dbReference type="PROSITE" id="PS51656">
    <property type="entry name" value="4FE4S"/>
    <property type="match status" value="1"/>
</dbReference>
<feature type="binding site" evidence="10">
    <location>
        <position position="168"/>
    </location>
    <ligand>
        <name>[4Fe-4S] cluster</name>
        <dbReference type="ChEBI" id="CHEBI:49883"/>
        <label>3</label>
    </ligand>
</feature>
<evidence type="ECO:0000256" key="6">
    <source>
        <dbReference type="ARBA" id="ARBA00022982"/>
    </source>
</evidence>
<dbReference type="PANTHER" id="PTHR42783">
    <property type="entry name" value="GLUTAMATE SYNTHASE [NADPH] SMALL CHAIN"/>
    <property type="match status" value="1"/>
</dbReference>
<organism evidence="13 14">
    <name type="scientific">Desulfoferula mesophila</name>
    <dbReference type="NCBI Taxonomy" id="3058419"/>
    <lineage>
        <taxon>Bacteria</taxon>
        <taxon>Pseudomonadati</taxon>
        <taxon>Thermodesulfobacteriota</taxon>
        <taxon>Desulfarculia</taxon>
        <taxon>Desulfarculales</taxon>
        <taxon>Desulfarculaceae</taxon>
        <taxon>Desulfoferula</taxon>
    </lineage>
</organism>
<feature type="domain" description="4Fe-4S ferredoxin-type" evidence="11">
    <location>
        <begin position="130"/>
        <end position="158"/>
    </location>
</feature>
<dbReference type="InterPro" id="IPR017896">
    <property type="entry name" value="4Fe4S_Fe-S-bd"/>
</dbReference>
<accession>A0AAU9ELP7</accession>
<dbReference type="InterPro" id="IPR009051">
    <property type="entry name" value="Helical_ferredxn"/>
</dbReference>
<feature type="binding site" evidence="10">
    <location>
        <position position="54"/>
    </location>
    <ligand>
        <name>[4Fe-4S] cluster</name>
        <dbReference type="ChEBI" id="CHEBI:49883"/>
        <label>1</label>
    </ligand>
</feature>
<feature type="binding site" evidence="10">
    <location>
        <position position="144"/>
    </location>
    <ligand>
        <name>[4Fe-4S] cluster</name>
        <dbReference type="ChEBI" id="CHEBI:49883"/>
        <label>2</label>
    </ligand>
</feature>
<dbReference type="PROSITE" id="PS00198">
    <property type="entry name" value="4FE4S_FER_1"/>
    <property type="match status" value="1"/>
</dbReference>
<comment type="similarity">
    <text evidence="10">Belongs to the 4Fe4S bacterial-type ferredoxin family. RnfB subfamily.</text>
</comment>
<evidence type="ECO:0000256" key="5">
    <source>
        <dbReference type="ARBA" id="ARBA00022967"/>
    </source>
</evidence>
<dbReference type="PROSITE" id="PS51379">
    <property type="entry name" value="4FE4S_FER_2"/>
    <property type="match status" value="2"/>
</dbReference>
<name>A0AAU9ELP7_9BACT</name>
<dbReference type="KEGG" id="dmp:FAK_19420"/>
<dbReference type="PRINTS" id="PR00419">
    <property type="entry name" value="ADXRDTASE"/>
</dbReference>
<dbReference type="InterPro" id="IPR028261">
    <property type="entry name" value="DPD_II"/>
</dbReference>
<evidence type="ECO:0000256" key="9">
    <source>
        <dbReference type="ARBA" id="ARBA00023136"/>
    </source>
</evidence>
<feature type="binding site" evidence="10">
    <location>
        <position position="134"/>
    </location>
    <ligand>
        <name>[4Fe-4S] cluster</name>
        <dbReference type="ChEBI" id="CHEBI:49883"/>
        <label>2</label>
    </ligand>
</feature>
<dbReference type="Pfam" id="PF07992">
    <property type="entry name" value="Pyr_redox_2"/>
    <property type="match status" value="1"/>
</dbReference>
<dbReference type="GO" id="GO:0022900">
    <property type="term" value="P:electron transport chain"/>
    <property type="evidence" value="ECO:0007669"/>
    <property type="project" value="UniProtKB-UniRule"/>
</dbReference>
<feature type="binding site" evidence="10">
    <location>
        <position position="138"/>
    </location>
    <ligand>
        <name>[4Fe-4S] cluster</name>
        <dbReference type="ChEBI" id="CHEBI:49883"/>
        <label>2</label>
    </ligand>
</feature>
<dbReference type="GO" id="GO:0016491">
    <property type="term" value="F:oxidoreductase activity"/>
    <property type="evidence" value="ECO:0007669"/>
    <property type="project" value="InterPro"/>
</dbReference>
<dbReference type="Pfam" id="PF04060">
    <property type="entry name" value="FeS"/>
    <property type="match status" value="1"/>
</dbReference>
<keyword evidence="9 10" id="KW-0472">Membrane</keyword>